<protein>
    <submittedName>
        <fullName evidence="1">Tyrosine-protein kinase Fyn</fullName>
    </submittedName>
</protein>
<keyword evidence="1" id="KW-0808">Transferase</keyword>
<evidence type="ECO:0000313" key="1">
    <source>
        <dbReference type="EMBL" id="GER53364.1"/>
    </source>
</evidence>
<organism evidence="1 2">
    <name type="scientific">Striga asiatica</name>
    <name type="common">Asiatic witchweed</name>
    <name type="synonym">Buchnera asiatica</name>
    <dbReference type="NCBI Taxonomy" id="4170"/>
    <lineage>
        <taxon>Eukaryota</taxon>
        <taxon>Viridiplantae</taxon>
        <taxon>Streptophyta</taxon>
        <taxon>Embryophyta</taxon>
        <taxon>Tracheophyta</taxon>
        <taxon>Spermatophyta</taxon>
        <taxon>Magnoliopsida</taxon>
        <taxon>eudicotyledons</taxon>
        <taxon>Gunneridae</taxon>
        <taxon>Pentapetalae</taxon>
        <taxon>asterids</taxon>
        <taxon>lamiids</taxon>
        <taxon>Lamiales</taxon>
        <taxon>Orobanchaceae</taxon>
        <taxon>Buchnereae</taxon>
        <taxon>Striga</taxon>
    </lineage>
</organism>
<gene>
    <name evidence="1" type="ORF">STAS_30883</name>
</gene>
<dbReference type="EMBL" id="BKCP01010515">
    <property type="protein sequence ID" value="GER53364.1"/>
    <property type="molecule type" value="Genomic_DNA"/>
</dbReference>
<dbReference type="Proteomes" id="UP000325081">
    <property type="component" value="Unassembled WGS sequence"/>
</dbReference>
<accession>A0A5A7RAH6</accession>
<evidence type="ECO:0000313" key="2">
    <source>
        <dbReference type="Proteomes" id="UP000325081"/>
    </source>
</evidence>
<dbReference type="GO" id="GO:0016301">
    <property type="term" value="F:kinase activity"/>
    <property type="evidence" value="ECO:0007669"/>
    <property type="project" value="UniProtKB-KW"/>
</dbReference>
<sequence length="201" mass="22166">MSKKAIVGFVIHDWDLGTLFGNLVRRSDIAGINVKLLHCPTLKPLRTCSAYRLDVVEHTKAPHGLTTAYYVPTTRLVLASVSFPPNILAMPKSDIFGFRSLSSNTLLALRSLCPNPPSPSLLPSEKPLLQFLKHTSLHSFKLKLSLNQVYLESGNLIPEYLKNTSSLQFNSLLLTHPLDQSDLSQLASSFGTNLSRQPQTG</sequence>
<dbReference type="AlphaFoldDB" id="A0A5A7RAH6"/>
<comment type="caution">
    <text evidence="1">The sequence shown here is derived from an EMBL/GenBank/DDBJ whole genome shotgun (WGS) entry which is preliminary data.</text>
</comment>
<dbReference type="OrthoDB" id="1828051at2759"/>
<proteinExistence type="predicted"/>
<keyword evidence="1" id="KW-0418">Kinase</keyword>
<name>A0A5A7RAH6_STRAF</name>
<reference evidence="2" key="1">
    <citation type="journal article" date="2019" name="Curr. Biol.">
        <title>Genome Sequence of Striga asiatica Provides Insight into the Evolution of Plant Parasitism.</title>
        <authorList>
            <person name="Yoshida S."/>
            <person name="Kim S."/>
            <person name="Wafula E.K."/>
            <person name="Tanskanen J."/>
            <person name="Kim Y.M."/>
            <person name="Honaas L."/>
            <person name="Yang Z."/>
            <person name="Spallek T."/>
            <person name="Conn C.E."/>
            <person name="Ichihashi Y."/>
            <person name="Cheong K."/>
            <person name="Cui S."/>
            <person name="Der J.P."/>
            <person name="Gundlach H."/>
            <person name="Jiao Y."/>
            <person name="Hori C."/>
            <person name="Ishida J.K."/>
            <person name="Kasahara H."/>
            <person name="Kiba T."/>
            <person name="Kim M.S."/>
            <person name="Koo N."/>
            <person name="Laohavisit A."/>
            <person name="Lee Y.H."/>
            <person name="Lumba S."/>
            <person name="McCourt P."/>
            <person name="Mortimer J.C."/>
            <person name="Mutuku J.M."/>
            <person name="Nomura T."/>
            <person name="Sasaki-Sekimoto Y."/>
            <person name="Seto Y."/>
            <person name="Wang Y."/>
            <person name="Wakatake T."/>
            <person name="Sakakibara H."/>
            <person name="Demura T."/>
            <person name="Yamaguchi S."/>
            <person name="Yoneyama K."/>
            <person name="Manabe R.I."/>
            <person name="Nelson D.C."/>
            <person name="Schulman A.H."/>
            <person name="Timko M.P."/>
            <person name="dePamphilis C.W."/>
            <person name="Choi D."/>
            <person name="Shirasu K."/>
        </authorList>
    </citation>
    <scope>NUCLEOTIDE SEQUENCE [LARGE SCALE GENOMIC DNA]</scope>
    <source>
        <strain evidence="2">cv. UVA1</strain>
    </source>
</reference>
<keyword evidence="2" id="KW-1185">Reference proteome</keyword>